<dbReference type="KEGG" id="ect:ECIAI39_4815"/>
<feature type="domain" description="DUF5655" evidence="3">
    <location>
        <begin position="632"/>
        <end position="732"/>
    </location>
</feature>
<reference evidence="5" key="1">
    <citation type="journal article" date="2009" name="PLoS Genet.">
        <title>Organised genome dynamics in the Escherichia coli species results in highly diverse adaptive paths.</title>
        <authorList>
            <person name="Touchon M."/>
            <person name="Hoede C."/>
            <person name="Tenaillon O."/>
            <person name="Barbe V."/>
            <person name="Baeriswyl S."/>
            <person name="Bidet P."/>
            <person name="Bingen E."/>
            <person name="Bonacorsi S."/>
            <person name="Bouchier C."/>
            <person name="Bouvet O."/>
            <person name="Calteau A."/>
            <person name="Chiapello H."/>
            <person name="Clermont O."/>
            <person name="Cruveiller S."/>
            <person name="Danchin A."/>
            <person name="Diard M."/>
            <person name="Dossat C."/>
            <person name="Karoui M.E."/>
            <person name="Frapy E."/>
            <person name="Garry L."/>
            <person name="Ghigo J.M."/>
            <person name="Gilles A.M."/>
            <person name="Johnson J."/>
            <person name="Le Bouguenec C."/>
            <person name="Lescat M."/>
            <person name="Mangenot S."/>
            <person name="Martinez-Jehanne V."/>
            <person name="Matic I."/>
            <person name="Nassif X."/>
            <person name="Oztas S."/>
            <person name="Petit M.A."/>
            <person name="Pichon C."/>
            <person name="Rouy Z."/>
            <person name="Ruf C.S."/>
            <person name="Schneider D."/>
            <person name="Tourret J."/>
            <person name="Vacherie B."/>
            <person name="Vallenet D."/>
            <person name="Medigue C."/>
            <person name="Rocha E.P.C."/>
            <person name="Denamur E."/>
        </authorList>
    </citation>
    <scope>NUCLEOTIDE SEQUENCE [LARGE SCALE GENOMIC DNA]</scope>
    <source>
        <strain evidence="5">IAI39 / ExPEC</strain>
    </source>
</reference>
<dbReference type="STRING" id="585057.ECIAI39_4815"/>
<proteinExistence type="predicted"/>
<organism evidence="4 5">
    <name type="scientific">Escherichia coli O7:K1 (strain IAI39 / ExPEC)</name>
    <dbReference type="NCBI Taxonomy" id="585057"/>
    <lineage>
        <taxon>Bacteria</taxon>
        <taxon>Pseudomonadati</taxon>
        <taxon>Pseudomonadota</taxon>
        <taxon>Gammaproteobacteria</taxon>
        <taxon>Enterobacterales</taxon>
        <taxon>Enterobacteriaceae</taxon>
        <taxon>Escherichia</taxon>
    </lineage>
</organism>
<evidence type="ECO:0000313" key="5">
    <source>
        <dbReference type="Proteomes" id="UP000000749"/>
    </source>
</evidence>
<dbReference type="AlphaFoldDB" id="A0A0H3MNU2"/>
<feature type="domain" description="GmrSD restriction endonucleases C-terminal" evidence="2">
    <location>
        <begin position="457"/>
        <end position="590"/>
    </location>
</feature>
<dbReference type="Pfam" id="PF18899">
    <property type="entry name" value="DUF5655"/>
    <property type="match status" value="1"/>
</dbReference>
<dbReference type="PANTHER" id="PTHR35149">
    <property type="entry name" value="SLL5132 PROTEIN"/>
    <property type="match status" value="1"/>
</dbReference>
<dbReference type="PATRIC" id="fig|585057.6.peg.4973"/>
<dbReference type="PANTHER" id="PTHR35149:SF2">
    <property type="entry name" value="DUF262 DOMAIN-CONTAINING PROTEIN"/>
    <property type="match status" value="1"/>
</dbReference>
<name>A0A0H3MNU2_ECO7I</name>
<dbReference type="InterPro" id="IPR011089">
    <property type="entry name" value="GmrSD_C"/>
</dbReference>
<evidence type="ECO:0000259" key="3">
    <source>
        <dbReference type="Pfam" id="PF18899"/>
    </source>
</evidence>
<dbReference type="Pfam" id="PF07510">
    <property type="entry name" value="GmrSD_C"/>
    <property type="match status" value="1"/>
</dbReference>
<protein>
    <recommendedName>
        <fullName evidence="6">DUF262 domain-containing protein</fullName>
    </recommendedName>
</protein>
<evidence type="ECO:0000259" key="1">
    <source>
        <dbReference type="Pfam" id="PF03235"/>
    </source>
</evidence>
<dbReference type="InterPro" id="IPR004919">
    <property type="entry name" value="GmrSD_N"/>
</dbReference>
<evidence type="ECO:0000259" key="2">
    <source>
        <dbReference type="Pfam" id="PF07510"/>
    </source>
</evidence>
<dbReference type="EMBL" id="CU928164">
    <property type="protein sequence ID" value="CAR20912.1"/>
    <property type="molecule type" value="Genomic_DNA"/>
</dbReference>
<dbReference type="Proteomes" id="UP000000749">
    <property type="component" value="Chromosome"/>
</dbReference>
<dbReference type="Pfam" id="PF03235">
    <property type="entry name" value="GmrSD_N"/>
    <property type="match status" value="1"/>
</dbReference>
<dbReference type="InterPro" id="IPR043714">
    <property type="entry name" value="DUF5655"/>
</dbReference>
<evidence type="ECO:0000313" key="4">
    <source>
        <dbReference type="EMBL" id="CAR20912.1"/>
    </source>
</evidence>
<dbReference type="HOGENOM" id="CLU_011736_2_1_6"/>
<accession>A0A0H3MNU2</accession>
<evidence type="ECO:0008006" key="6">
    <source>
        <dbReference type="Google" id="ProtNLM"/>
    </source>
</evidence>
<gene>
    <name evidence="4" type="ordered locus">ECIAI39_4815</name>
</gene>
<sequence length="740" mass="86145">MGYAGRMWCNGESPSRNDGIYMSPRQIRGYYCEIIASRKDVRMKATEARLLDFLKRSQQFVIPIYQRTYSWTGQQCRQLWDDIIRAGKRDDISAHFIGSVVYIEQGLYQVSGISPLLVIDGQQRLTTAMLLIEALSRHLGEEEVFDGFSAMKLRNYYLLNPYESGEKGYKLLLTETDKDSLLALIKQRPMPENYSHRIMENFTFFDEQIAKLGDDLIPLCRGLAKLLIVDVALNRGQDNPQLIFESMNSTGKALSQADLVRNFILMGLEPEHQTRLYEDHWRPMEVAFGQQGYSEYFDSFMRHYLTVKTGEIPRTDEVYEAFKLHARSPSVAEKGVDRLVEDIHIYAEYYCAMALGKESDKSLATAFQDLRELKVDVAYPFLLALYHDYKNGVLSQEDFLNIIRLIESYVFRRAVCAIQTNSLNKTFATFYKVINKEKYLESIQVHFLNLPSYRRFPNDDEFKRELKVRDLYNFRSRSYWLRRLENNKRRERVDDEFTIEHIMPQNENLSVKWREELGSDWQRVHKELLHTLGNLTLTRYNSRYSDRSFAEKRDIEDGFKHSPLYLNIGLGQCEKWDEAAIRARADRLADLAVQVWQAPSLPEEVLAVYRGKPENKTSYSLSDYPFLADGSHSRELFDHLRDEVMRLDAGITQEVLKLYIAFKAETNFVDVVPQKSRLRLSLNMQFHELVDPKGIAKDVTNVGRWGNGDVEIGFSDLAQLPYIMGLIRQAFEKQMESALV</sequence>
<feature type="domain" description="GmrSD restriction endonucleases N-terminal" evidence="1">
    <location>
        <begin position="51"/>
        <end position="264"/>
    </location>
</feature>